<dbReference type="PIRSF" id="PIRSF000477">
    <property type="entry name" value="PurNPase"/>
    <property type="match status" value="1"/>
</dbReference>
<evidence type="ECO:0000256" key="3">
    <source>
        <dbReference type="ARBA" id="ARBA00022676"/>
    </source>
</evidence>
<accession>A0AA48GKB5</accession>
<evidence type="ECO:0000313" key="9">
    <source>
        <dbReference type="Proteomes" id="UP001238179"/>
    </source>
</evidence>
<dbReference type="EC" id="2.4.2.1" evidence="5"/>
<keyword evidence="9" id="KW-1185">Reference proteome</keyword>
<keyword evidence="4 5" id="KW-0808">Transferase</keyword>
<dbReference type="EMBL" id="AP027080">
    <property type="protein sequence ID" value="BDU71005.1"/>
    <property type="molecule type" value="Genomic_DNA"/>
</dbReference>
<evidence type="ECO:0000256" key="5">
    <source>
        <dbReference type="PIRNR" id="PIRNR000477"/>
    </source>
</evidence>
<evidence type="ECO:0000259" key="7">
    <source>
        <dbReference type="Pfam" id="PF01048"/>
    </source>
</evidence>
<organism evidence="8 9">
    <name type="scientific">Mesoterricola silvestris</name>
    <dbReference type="NCBI Taxonomy" id="2927979"/>
    <lineage>
        <taxon>Bacteria</taxon>
        <taxon>Pseudomonadati</taxon>
        <taxon>Acidobacteriota</taxon>
        <taxon>Holophagae</taxon>
        <taxon>Holophagales</taxon>
        <taxon>Holophagaceae</taxon>
        <taxon>Mesoterricola</taxon>
    </lineage>
</organism>
<evidence type="ECO:0000313" key="8">
    <source>
        <dbReference type="EMBL" id="BDU71005.1"/>
    </source>
</evidence>
<sequence length="270" mass="28333">MNIQPALEILRARAPFVPDLALVLGSGLGALAGCAEAKAGVSIPFTDLGFPVQTVQGHQGKLIFCELEGRKVVLQAGRFHFYEGNPMSLVTAPMRMHARLGVKAVVHTNAAGAVNAAFKVGQLMVINDHINLMGTNPLIGPNQEPGPRFQDMTSAYDPALSAQILASAKALGQEVQQGVYLAVTGPSFETPAEIRAFRTLGADAVGMSTVPEVIVARHEGMRAAGISCLCNMAAGMLPQPLTHAEVLEAGAAAAASFEQLVRTFLRDLAL</sequence>
<dbReference type="GO" id="GO:0004731">
    <property type="term" value="F:purine-nucleoside phosphorylase activity"/>
    <property type="evidence" value="ECO:0007669"/>
    <property type="project" value="UniProtKB-EC"/>
</dbReference>
<dbReference type="NCBIfam" id="TIGR01697">
    <property type="entry name" value="PNPH-PUNA-XAPA"/>
    <property type="match status" value="1"/>
</dbReference>
<feature type="binding site" evidence="6">
    <location>
        <position position="26"/>
    </location>
    <ligand>
        <name>phosphate</name>
        <dbReference type="ChEBI" id="CHEBI:43474"/>
    </ligand>
</feature>
<dbReference type="PANTHER" id="PTHR11904">
    <property type="entry name" value="METHYLTHIOADENOSINE/PURINE NUCLEOSIDE PHOSPHORYLASE"/>
    <property type="match status" value="1"/>
</dbReference>
<dbReference type="InterPro" id="IPR035994">
    <property type="entry name" value="Nucleoside_phosphorylase_sf"/>
</dbReference>
<evidence type="ECO:0000256" key="6">
    <source>
        <dbReference type="PIRSR" id="PIRSR000477-2"/>
    </source>
</evidence>
<feature type="domain" description="Nucleoside phosphorylase" evidence="7">
    <location>
        <begin position="20"/>
        <end position="266"/>
    </location>
</feature>
<feature type="binding site" evidence="6">
    <location>
        <begin position="78"/>
        <end position="80"/>
    </location>
    <ligand>
        <name>phosphate</name>
        <dbReference type="ChEBI" id="CHEBI:43474"/>
    </ligand>
</feature>
<dbReference type="CDD" id="cd09009">
    <property type="entry name" value="PNP-EcPNPII_like"/>
    <property type="match status" value="1"/>
</dbReference>
<dbReference type="Proteomes" id="UP001238179">
    <property type="component" value="Chromosome"/>
</dbReference>
<dbReference type="AlphaFoldDB" id="A0AA48GKB5"/>
<evidence type="ECO:0000256" key="1">
    <source>
        <dbReference type="ARBA" id="ARBA00005058"/>
    </source>
</evidence>
<dbReference type="NCBIfam" id="NF006054">
    <property type="entry name" value="PRK08202.1"/>
    <property type="match status" value="1"/>
</dbReference>
<evidence type="ECO:0000256" key="4">
    <source>
        <dbReference type="ARBA" id="ARBA00022679"/>
    </source>
</evidence>
<feature type="binding site" evidence="6">
    <location>
        <position position="110"/>
    </location>
    <ligand>
        <name>phosphate</name>
        <dbReference type="ChEBI" id="CHEBI:43474"/>
    </ligand>
</feature>
<name>A0AA48GKB5_9BACT</name>
<dbReference type="GO" id="GO:0005737">
    <property type="term" value="C:cytoplasm"/>
    <property type="evidence" value="ECO:0007669"/>
    <property type="project" value="TreeGrafter"/>
</dbReference>
<dbReference type="RefSeq" id="WP_316413902.1">
    <property type="nucleotide sequence ID" value="NZ_AP027080.1"/>
</dbReference>
<dbReference type="SUPFAM" id="SSF53167">
    <property type="entry name" value="Purine and uridine phosphorylases"/>
    <property type="match status" value="1"/>
</dbReference>
<dbReference type="NCBIfam" id="TIGR01700">
    <property type="entry name" value="PNPH"/>
    <property type="match status" value="1"/>
</dbReference>
<protein>
    <recommendedName>
        <fullName evidence="5">Purine nucleoside phosphorylase</fullName>
        <ecNumber evidence="5">2.4.2.1</ecNumber>
    </recommendedName>
    <alternativeName>
        <fullName evidence="5">Inosine-guanosine phosphorylase</fullName>
    </alternativeName>
</protein>
<dbReference type="Gene3D" id="3.40.50.1580">
    <property type="entry name" value="Nucleoside phosphorylase domain"/>
    <property type="match status" value="1"/>
</dbReference>
<comment type="similarity">
    <text evidence="2 5">Belongs to the PNP/MTAP phosphorylase family.</text>
</comment>
<feature type="binding site" evidence="6">
    <location>
        <position position="58"/>
    </location>
    <ligand>
        <name>phosphate</name>
        <dbReference type="ChEBI" id="CHEBI:43474"/>
    </ligand>
</feature>
<dbReference type="KEGG" id="msil:METEAL_01790"/>
<dbReference type="Pfam" id="PF01048">
    <property type="entry name" value="PNP_UDP_1"/>
    <property type="match status" value="1"/>
</dbReference>
<feature type="binding site" evidence="6">
    <location>
        <position position="208"/>
    </location>
    <ligand>
        <name>phosphate</name>
        <dbReference type="ChEBI" id="CHEBI:43474"/>
    </ligand>
</feature>
<dbReference type="InterPro" id="IPR000845">
    <property type="entry name" value="Nucleoside_phosphorylase_d"/>
</dbReference>
<dbReference type="InterPro" id="IPR011270">
    <property type="entry name" value="Pur_Nuc_Pase_Ino/Guo-sp"/>
</dbReference>
<keyword evidence="3 5" id="KW-0328">Glycosyltransferase</keyword>
<feature type="binding site" evidence="6">
    <location>
        <position position="189"/>
    </location>
    <ligand>
        <name>a purine D-ribonucleoside</name>
        <dbReference type="ChEBI" id="CHEBI:142355"/>
    </ligand>
</feature>
<dbReference type="GO" id="GO:0009116">
    <property type="term" value="P:nucleoside metabolic process"/>
    <property type="evidence" value="ECO:0007669"/>
    <property type="project" value="InterPro"/>
</dbReference>
<comment type="pathway">
    <text evidence="1 5">Purine metabolism; purine nucleoside salvage.</text>
</comment>
<feature type="binding site" evidence="6">
    <location>
        <position position="231"/>
    </location>
    <ligand>
        <name>a purine D-ribonucleoside</name>
        <dbReference type="ChEBI" id="CHEBI:142355"/>
    </ligand>
</feature>
<gene>
    <name evidence="8" type="primary">punA</name>
    <name evidence="8" type="ORF">METEAL_01790</name>
</gene>
<comment type="function">
    <text evidence="5">The purine nucleoside phosphorylases catalyze the phosphorolytic breakdown of the N-glycosidic bond in the beta-(deoxy)ribonucleoside molecules, with the formation of the corresponding free purine bases and pentose-1-phosphate.</text>
</comment>
<reference evidence="9" key="1">
    <citation type="journal article" date="2023" name="Int. J. Syst. Evol. Microbiol.">
        <title>Mesoterricola silvestris gen. nov., sp. nov., Mesoterricola sediminis sp. nov., Geothrix oryzae sp. nov., Geothrix edaphica sp. nov., Geothrix rubra sp. nov., and Geothrix limicola sp. nov., six novel members of Acidobacteriota isolated from soils.</title>
        <authorList>
            <person name="Itoh H."/>
            <person name="Sugisawa Y."/>
            <person name="Mise K."/>
            <person name="Xu Z."/>
            <person name="Kuniyasu M."/>
            <person name="Ushijima N."/>
            <person name="Kawano K."/>
            <person name="Kobayashi E."/>
            <person name="Shiratori Y."/>
            <person name="Masuda Y."/>
            <person name="Senoo K."/>
        </authorList>
    </citation>
    <scope>NUCLEOTIDE SEQUENCE [LARGE SCALE GENOMIC DNA]</scope>
    <source>
        <strain evidence="9">W79</strain>
    </source>
</reference>
<evidence type="ECO:0000256" key="2">
    <source>
        <dbReference type="ARBA" id="ARBA00006751"/>
    </source>
</evidence>
<dbReference type="PANTHER" id="PTHR11904:SF9">
    <property type="entry name" value="PURINE NUCLEOSIDE PHOSPHORYLASE-RELATED"/>
    <property type="match status" value="1"/>
</dbReference>
<dbReference type="InterPro" id="IPR011268">
    <property type="entry name" value="Purine_phosphorylase"/>
</dbReference>
<proteinExistence type="inferred from homology"/>